<dbReference type="AlphaFoldDB" id="C5KK23"/>
<dbReference type="Proteomes" id="UP000007800">
    <property type="component" value="Unassembled WGS sequence"/>
</dbReference>
<dbReference type="InterPro" id="IPR009057">
    <property type="entry name" value="Homeodomain-like_sf"/>
</dbReference>
<reference evidence="3 4" key="1">
    <citation type="submission" date="2008-07" db="EMBL/GenBank/DDBJ databases">
        <authorList>
            <person name="El-Sayed N."/>
            <person name="Caler E."/>
            <person name="Inman J."/>
            <person name="Amedeo P."/>
            <person name="Hass B."/>
            <person name="Wortman J."/>
        </authorList>
    </citation>
    <scope>NUCLEOTIDE SEQUENCE [LARGE SCALE GENOMIC DNA]</scope>
    <source>
        <strain evidence="3">ATCC 50983</strain>
        <strain evidence="4">ATCC 50983 / TXsc</strain>
    </source>
</reference>
<dbReference type="EMBL" id="GG673662">
    <property type="protein sequence ID" value="EER15170.1"/>
    <property type="molecule type" value="Genomic_DNA"/>
</dbReference>
<dbReference type="GeneID" id="9058298"/>
<name>C5KK23_PERM5</name>
<protein>
    <submittedName>
        <fullName evidence="3">Uncharacterized protein</fullName>
    </submittedName>
</protein>
<dbReference type="RefSeq" id="XP_002780799.1">
    <property type="nucleotide sequence ID" value="XM_002780753.1"/>
</dbReference>
<dbReference type="SUPFAM" id="SSF46689">
    <property type="entry name" value="Homeodomain-like"/>
    <property type="match status" value="1"/>
</dbReference>
<dbReference type="GeneID" id="9062069"/>
<keyword evidence="4" id="KW-1185">Reference proteome</keyword>
<organism evidence="4">
    <name type="scientific">Perkinsus marinus (strain ATCC 50983 / TXsc)</name>
    <dbReference type="NCBI Taxonomy" id="423536"/>
    <lineage>
        <taxon>Eukaryota</taxon>
        <taxon>Sar</taxon>
        <taxon>Alveolata</taxon>
        <taxon>Perkinsozoa</taxon>
        <taxon>Perkinsea</taxon>
        <taxon>Perkinsida</taxon>
        <taxon>Perkinsidae</taxon>
        <taxon>Perkinsus</taxon>
    </lineage>
</organism>
<sequence length="113" mass="12514">MNLQGDVIEQQVQTEVGPEGAENAAQTPPRRRRGPYKKVTNSAKVRIMEAHRTGKDWRAIAKANGVRTPTVRGWTKKEIVDDLPIFKAKGGARNRKITDAASAMHTRIGLQTI</sequence>
<gene>
    <name evidence="3" type="ORF">Pmar_PMAR020954</name>
    <name evidence="2" type="ORF">Pmar_PMAR027413</name>
</gene>
<evidence type="ECO:0000313" key="2">
    <source>
        <dbReference type="EMBL" id="EER12594.1"/>
    </source>
</evidence>
<evidence type="ECO:0000313" key="3">
    <source>
        <dbReference type="EMBL" id="EER15170.1"/>
    </source>
</evidence>
<proteinExistence type="predicted"/>
<accession>C5KK23</accession>
<evidence type="ECO:0000256" key="1">
    <source>
        <dbReference type="SAM" id="MobiDB-lite"/>
    </source>
</evidence>
<dbReference type="RefSeq" id="XP_002783374.1">
    <property type="nucleotide sequence ID" value="XM_002783328.1"/>
</dbReference>
<evidence type="ECO:0000313" key="4">
    <source>
        <dbReference type="Proteomes" id="UP000007800"/>
    </source>
</evidence>
<dbReference type="InParanoid" id="C5KK23"/>
<dbReference type="OrthoDB" id="473777at2759"/>
<dbReference type="EMBL" id="GG676038">
    <property type="protein sequence ID" value="EER12594.1"/>
    <property type="molecule type" value="Genomic_DNA"/>
</dbReference>
<feature type="region of interest" description="Disordered" evidence="1">
    <location>
        <begin position="1"/>
        <end position="38"/>
    </location>
</feature>